<dbReference type="AlphaFoldDB" id="A0A974NG39"/>
<accession>A0A974NG39</accession>
<dbReference type="InterPro" id="IPR025391">
    <property type="entry name" value="DUF4123"/>
</dbReference>
<dbReference type="Pfam" id="PF13503">
    <property type="entry name" value="DUF4123"/>
    <property type="match status" value="1"/>
</dbReference>
<dbReference type="RefSeq" id="WP_201093419.1">
    <property type="nucleotide sequence ID" value="NZ_CP067393.1"/>
</dbReference>
<proteinExistence type="predicted"/>
<organism evidence="2 3">
    <name type="scientific">Entomomonas asaccharolytica</name>
    <dbReference type="NCBI Taxonomy" id="2785331"/>
    <lineage>
        <taxon>Bacteria</taxon>
        <taxon>Pseudomonadati</taxon>
        <taxon>Pseudomonadota</taxon>
        <taxon>Gammaproteobacteria</taxon>
        <taxon>Pseudomonadales</taxon>
        <taxon>Pseudomonadaceae</taxon>
        <taxon>Entomomonas</taxon>
    </lineage>
</organism>
<evidence type="ECO:0000313" key="2">
    <source>
        <dbReference type="EMBL" id="QQP86023.1"/>
    </source>
</evidence>
<sequence length="258" mass="30650">MTQYLLLDQQSGTLEKVFSGKFQKPQVDYLFKDTELADYKEQSPLLIEDTTATSNYRSFLEKNAGLIVTSSFPKERVIQQLKHILVVYVTTEHKGLFRYYDPYISSYFFTSLGEQETAQWLGPISRVDWYNITWRNRVFESDKWQFWDNKLVNDWQINQQKAQPTPILGKNQHLALQDMQEEKFAYHWQQNLTENTNNAGIDQVILWVKQGIQDGFNSEVDLKQYLAIRAKYPTKSKPEEWPTDNLEHRLIYLEYYFA</sequence>
<dbReference type="KEGG" id="eaz:JHT90_01855"/>
<dbReference type="Proteomes" id="UP000595278">
    <property type="component" value="Chromosome"/>
</dbReference>
<evidence type="ECO:0000259" key="1">
    <source>
        <dbReference type="Pfam" id="PF13503"/>
    </source>
</evidence>
<gene>
    <name evidence="2" type="ORF">JHT90_01855</name>
</gene>
<evidence type="ECO:0000313" key="3">
    <source>
        <dbReference type="Proteomes" id="UP000595278"/>
    </source>
</evidence>
<keyword evidence="3" id="KW-1185">Reference proteome</keyword>
<reference evidence="2 3" key="1">
    <citation type="submission" date="2021-01" db="EMBL/GenBank/DDBJ databases">
        <title>Entomomonas sp. F2A isolated from a house cricket (Acheta domesticus).</title>
        <authorList>
            <person name="Spergser J."/>
            <person name="Busse H.-J."/>
        </authorList>
    </citation>
    <scope>NUCLEOTIDE SEQUENCE [LARGE SCALE GENOMIC DNA]</scope>
    <source>
        <strain evidence="2 3">F2A</strain>
    </source>
</reference>
<protein>
    <submittedName>
        <fullName evidence="2">DUF4123 domain-containing protein</fullName>
    </submittedName>
</protein>
<name>A0A974NG39_9GAMM</name>
<dbReference type="EMBL" id="CP067393">
    <property type="protein sequence ID" value="QQP86023.1"/>
    <property type="molecule type" value="Genomic_DNA"/>
</dbReference>
<feature type="domain" description="DUF4123" evidence="1">
    <location>
        <begin position="4"/>
        <end position="118"/>
    </location>
</feature>